<dbReference type="RefSeq" id="WP_049995273.1">
    <property type="nucleotide sequence ID" value="NZ_CP031310.1"/>
</dbReference>
<dbReference type="AlphaFoldDB" id="A0A4D6HAU6"/>
<name>A0A4D6HAU6_9EURY</name>
<dbReference type="GeneID" id="39847721"/>
<dbReference type="InterPro" id="IPR043809">
    <property type="entry name" value="DUF5791"/>
</dbReference>
<dbReference type="OrthoDB" id="306692at2157"/>
<dbReference type="EMBL" id="CP031310">
    <property type="protein sequence ID" value="QCC51113.1"/>
    <property type="molecule type" value="Genomic_DNA"/>
</dbReference>
<organism evidence="1 2">
    <name type="scientific">Halapricum salinum</name>
    <dbReference type="NCBI Taxonomy" id="1457250"/>
    <lineage>
        <taxon>Archaea</taxon>
        <taxon>Methanobacteriati</taxon>
        <taxon>Methanobacteriota</taxon>
        <taxon>Stenosarchaea group</taxon>
        <taxon>Halobacteria</taxon>
        <taxon>Halobacteriales</taxon>
        <taxon>Haloarculaceae</taxon>
        <taxon>Halapricum</taxon>
    </lineage>
</organism>
<dbReference type="KEGG" id="hsn:DV733_07610"/>
<accession>A0A4D6HAU6</accession>
<protein>
    <submittedName>
        <fullName evidence="1">Uncharacterized protein</fullName>
    </submittedName>
</protein>
<dbReference type="Pfam" id="PF19104">
    <property type="entry name" value="DUF5791"/>
    <property type="match status" value="1"/>
</dbReference>
<proteinExistence type="predicted"/>
<reference evidence="1 2" key="1">
    <citation type="journal article" date="2019" name="Nat. Commun.">
        <title>A new type of DNA phosphorothioation-based antiviral system in archaea.</title>
        <authorList>
            <person name="Xiong L."/>
            <person name="Liu S."/>
            <person name="Chen S."/>
            <person name="Xiao Y."/>
            <person name="Zhu B."/>
            <person name="Gao Y."/>
            <person name="Zhang Y."/>
            <person name="Chen B."/>
            <person name="Luo J."/>
            <person name="Deng Z."/>
            <person name="Chen X."/>
            <person name="Wang L."/>
            <person name="Chen S."/>
        </authorList>
    </citation>
    <scope>NUCLEOTIDE SEQUENCE [LARGE SCALE GENOMIC DNA]</scope>
    <source>
        <strain evidence="1 2">CBA1105</strain>
    </source>
</reference>
<dbReference type="Proteomes" id="UP000296706">
    <property type="component" value="Chromosome"/>
</dbReference>
<evidence type="ECO:0000313" key="2">
    <source>
        <dbReference type="Proteomes" id="UP000296706"/>
    </source>
</evidence>
<gene>
    <name evidence="1" type="ORF">DV733_07610</name>
</gene>
<keyword evidence="2" id="KW-1185">Reference proteome</keyword>
<dbReference type="STRING" id="1457250.GCA_000755225_01386"/>
<sequence>MLTGRFPDAGERDPEALLAAYQDVLQTVIDDHGVEAVLAETGLDEPTVESLANGDAGEVTLEDAAAVLALSAEYPDADAVVAEARDILLMGMTTAVMDVDSVAAELGGDLEPKEIQQKVEGRYPITLGEYARIHHLLESK</sequence>
<evidence type="ECO:0000313" key="1">
    <source>
        <dbReference type="EMBL" id="QCC51113.1"/>
    </source>
</evidence>